<feature type="domain" description="FAD-binding" evidence="4">
    <location>
        <begin position="3"/>
        <end position="333"/>
    </location>
</feature>
<evidence type="ECO:0000256" key="1">
    <source>
        <dbReference type="ARBA" id="ARBA00001974"/>
    </source>
</evidence>
<dbReference type="EMBL" id="LZLQ01000024">
    <property type="protein sequence ID" value="OBK18672.1"/>
    <property type="molecule type" value="Genomic_DNA"/>
</dbReference>
<dbReference type="RefSeq" id="WP_065157376.1">
    <property type="nucleotide sequence ID" value="NZ_LZLQ01000024.1"/>
</dbReference>
<keyword evidence="2" id="KW-0285">Flavoprotein</keyword>
<evidence type="ECO:0000256" key="3">
    <source>
        <dbReference type="ARBA" id="ARBA00022827"/>
    </source>
</evidence>
<evidence type="ECO:0000259" key="4">
    <source>
        <dbReference type="Pfam" id="PF01494"/>
    </source>
</evidence>
<dbReference type="GO" id="GO:0016709">
    <property type="term" value="F:oxidoreductase activity, acting on paired donors, with incorporation or reduction of molecular oxygen, NAD(P)H as one donor, and incorporation of one atom of oxygen"/>
    <property type="evidence" value="ECO:0007669"/>
    <property type="project" value="UniProtKB-ARBA"/>
</dbReference>
<organism evidence="5 6">
    <name type="scientific">Mycobacterium asiaticum</name>
    <dbReference type="NCBI Taxonomy" id="1790"/>
    <lineage>
        <taxon>Bacteria</taxon>
        <taxon>Bacillati</taxon>
        <taxon>Actinomycetota</taxon>
        <taxon>Actinomycetes</taxon>
        <taxon>Mycobacteriales</taxon>
        <taxon>Mycobacteriaceae</taxon>
        <taxon>Mycobacterium</taxon>
    </lineage>
</organism>
<protein>
    <submittedName>
        <fullName evidence="5">Pentachlorophenol monooxygenase</fullName>
    </submittedName>
</protein>
<dbReference type="OrthoDB" id="8670884at2"/>
<keyword evidence="6" id="KW-1185">Reference proteome</keyword>
<evidence type="ECO:0000313" key="6">
    <source>
        <dbReference type="Proteomes" id="UP000093629"/>
    </source>
</evidence>
<dbReference type="Gene3D" id="3.50.50.60">
    <property type="entry name" value="FAD/NAD(P)-binding domain"/>
    <property type="match status" value="1"/>
</dbReference>
<keyword evidence="5" id="KW-0560">Oxidoreductase</keyword>
<dbReference type="Gene3D" id="3.30.70.2450">
    <property type="match status" value="1"/>
</dbReference>
<dbReference type="Pfam" id="PF01494">
    <property type="entry name" value="FAD_binding_3"/>
    <property type="match status" value="1"/>
</dbReference>
<accession>A0A1A3NE39</accession>
<dbReference type="SUPFAM" id="SSF51905">
    <property type="entry name" value="FAD/NAD(P)-binding domain"/>
    <property type="match status" value="1"/>
</dbReference>
<dbReference type="PANTHER" id="PTHR43004:SF19">
    <property type="entry name" value="BINDING MONOOXYGENASE, PUTATIVE (JCVI)-RELATED"/>
    <property type="match status" value="1"/>
</dbReference>
<dbReference type="GO" id="GO:0071949">
    <property type="term" value="F:FAD binding"/>
    <property type="evidence" value="ECO:0007669"/>
    <property type="project" value="InterPro"/>
</dbReference>
<proteinExistence type="predicted"/>
<evidence type="ECO:0000256" key="2">
    <source>
        <dbReference type="ARBA" id="ARBA00022630"/>
    </source>
</evidence>
<dbReference type="AlphaFoldDB" id="A0A1A3NE39"/>
<reference evidence="6" key="1">
    <citation type="submission" date="2016-06" db="EMBL/GenBank/DDBJ databases">
        <authorList>
            <person name="Sutton G."/>
            <person name="Brinkac L."/>
            <person name="Sanka R."/>
            <person name="Adams M."/>
            <person name="Lau E."/>
            <person name="Garcia-Basteiro A."/>
            <person name="Lopez-Varela E."/>
            <person name="Palencia S."/>
        </authorList>
    </citation>
    <scope>NUCLEOTIDE SEQUENCE [LARGE SCALE GENOMIC DNA]</scope>
    <source>
        <strain evidence="6">1245139.5</strain>
    </source>
</reference>
<keyword evidence="3" id="KW-0274">FAD</keyword>
<comment type="cofactor">
    <cofactor evidence="1">
        <name>FAD</name>
        <dbReference type="ChEBI" id="CHEBI:57692"/>
    </cofactor>
</comment>
<dbReference type="InterPro" id="IPR002938">
    <property type="entry name" value="FAD-bd"/>
</dbReference>
<dbReference type="PRINTS" id="PR00420">
    <property type="entry name" value="RNGMNOXGNASE"/>
</dbReference>
<dbReference type="PANTHER" id="PTHR43004">
    <property type="entry name" value="TRK SYSTEM POTASSIUM UPTAKE PROTEIN"/>
    <property type="match status" value="1"/>
</dbReference>
<dbReference type="InterPro" id="IPR036188">
    <property type="entry name" value="FAD/NAD-bd_sf"/>
</dbReference>
<sequence>MNDTDVLVIGAGPTGLALTASLHARGIRALVVDRLPAGANTSRAAAVNARSLEVLEELDVSRRLVKAGLTAPRFTMRQGAQVLIAVDFSGLPTPYPYTLMISQAETERLLEERLNELGGSVIRPKELSGVSQDATGVTAVFEDGDRIRASYLVGADGMHSTVRSQAGIGFGGGEFAESFALADVRVAGAAPVDEVILFYGNEGLNVLAPLPSGVFRIVAPAGDVPQVPTKKFVQDLLDNRGFGPGRTVVTEVLWGSRFRIQHRVADRYRSGRLVLAGDAAHVHSPAGGQGMNLGITDAVALAGTLTEILQGGSDEALDIYSATQRARAQEVLKLTGRLTKVSTLPRQLRPVRNSVMRVSAHVPAVRRQLAWRLSGLVYR</sequence>
<dbReference type="InterPro" id="IPR050641">
    <property type="entry name" value="RIFMO-like"/>
</dbReference>
<comment type="caution">
    <text evidence="5">The sequence shown here is derived from an EMBL/GenBank/DDBJ whole genome shotgun (WGS) entry which is preliminary data.</text>
</comment>
<gene>
    <name evidence="5" type="ORF">A5636_02000</name>
</gene>
<evidence type="ECO:0000313" key="5">
    <source>
        <dbReference type="EMBL" id="OBK18672.1"/>
    </source>
</evidence>
<dbReference type="Proteomes" id="UP000093629">
    <property type="component" value="Unassembled WGS sequence"/>
</dbReference>
<keyword evidence="5" id="KW-0503">Monooxygenase</keyword>
<name>A0A1A3NE39_MYCAS</name>